<accession>A0A345EBA0</accession>
<dbReference type="KEGG" id="haq:DU484_06100"/>
<gene>
    <name evidence="1" type="ORF">DU484_06100</name>
</gene>
<dbReference type="GeneID" id="37286532"/>
<dbReference type="AlphaFoldDB" id="A0A345EBA0"/>
<evidence type="ECO:0000313" key="2">
    <source>
        <dbReference type="Proteomes" id="UP000252985"/>
    </source>
</evidence>
<dbReference type="Proteomes" id="UP000252985">
    <property type="component" value="Chromosome"/>
</dbReference>
<proteinExistence type="predicted"/>
<organism evidence="1 2">
    <name type="scientific">Haloplanus rubicundus</name>
    <dbReference type="NCBI Taxonomy" id="1547898"/>
    <lineage>
        <taxon>Archaea</taxon>
        <taxon>Methanobacteriati</taxon>
        <taxon>Methanobacteriota</taxon>
        <taxon>Stenosarchaea group</taxon>
        <taxon>Halobacteria</taxon>
        <taxon>Halobacteriales</taxon>
        <taxon>Haloferacaceae</taxon>
        <taxon>Haloplanus</taxon>
    </lineage>
</organism>
<sequence>MGELPREWERVPVHYRWPDPILQRRYEPGAVVLDDADGGEVIRSDTVADDLVDDLEKGAPSR</sequence>
<dbReference type="RefSeq" id="WP_114605392.1">
    <property type="nucleotide sequence ID" value="NZ_CP031148.1"/>
</dbReference>
<protein>
    <submittedName>
        <fullName evidence="1">Uncharacterized protein</fullName>
    </submittedName>
</protein>
<name>A0A345EBA0_9EURY</name>
<evidence type="ECO:0000313" key="1">
    <source>
        <dbReference type="EMBL" id="AXG09472.1"/>
    </source>
</evidence>
<reference evidence="1 2" key="1">
    <citation type="submission" date="2018-07" db="EMBL/GenBank/DDBJ databases">
        <title>Genome sequences of Haloplanus sp. CBA1112.</title>
        <authorList>
            <person name="Kim Y.B."/>
            <person name="Roh S.W."/>
        </authorList>
    </citation>
    <scope>NUCLEOTIDE SEQUENCE [LARGE SCALE GENOMIC DNA]</scope>
    <source>
        <strain evidence="1 2">CBA1112</strain>
    </source>
</reference>
<dbReference type="EMBL" id="CP031148">
    <property type="protein sequence ID" value="AXG09472.1"/>
    <property type="molecule type" value="Genomic_DNA"/>
</dbReference>